<evidence type="ECO:0000256" key="2">
    <source>
        <dbReference type="ARBA" id="ARBA00004651"/>
    </source>
</evidence>
<feature type="region of interest" description="Disordered" evidence="14">
    <location>
        <begin position="86"/>
        <end position="135"/>
    </location>
</feature>
<feature type="transmembrane region" description="Helical" evidence="15">
    <location>
        <begin position="227"/>
        <end position="247"/>
    </location>
</feature>
<dbReference type="Pfam" id="PF02518">
    <property type="entry name" value="HATPase_c"/>
    <property type="match status" value="1"/>
</dbReference>
<reference evidence="19" key="1">
    <citation type="submission" date="2017-08" db="EMBL/GenBank/DDBJ databases">
        <title>A dynamic microbial community with high functional redundancy inhabits the cold, oxic subseafloor aquifer.</title>
        <authorList>
            <person name="Tully B.J."/>
            <person name="Wheat C.G."/>
            <person name="Glazer B.T."/>
            <person name="Huber J.A."/>
        </authorList>
    </citation>
    <scope>NUCLEOTIDE SEQUENCE [LARGE SCALE GENOMIC DNA]</scope>
</reference>
<keyword evidence="9" id="KW-0418">Kinase</keyword>
<evidence type="ECO:0000256" key="10">
    <source>
        <dbReference type="ARBA" id="ARBA00022840"/>
    </source>
</evidence>
<keyword evidence="11 15" id="KW-1133">Transmembrane helix</keyword>
<proteinExistence type="predicted"/>
<dbReference type="GO" id="GO:0005524">
    <property type="term" value="F:ATP binding"/>
    <property type="evidence" value="ECO:0007669"/>
    <property type="project" value="UniProtKB-KW"/>
</dbReference>
<dbReference type="SUPFAM" id="SSF47384">
    <property type="entry name" value="Homodimeric domain of signal transducing histidine kinase"/>
    <property type="match status" value="1"/>
</dbReference>
<evidence type="ECO:0000256" key="15">
    <source>
        <dbReference type="SAM" id="Phobius"/>
    </source>
</evidence>
<dbReference type="InterPro" id="IPR036890">
    <property type="entry name" value="HATPase_C_sf"/>
</dbReference>
<dbReference type="InterPro" id="IPR036097">
    <property type="entry name" value="HisK_dim/P_sf"/>
</dbReference>
<dbReference type="FunFam" id="3.30.565.10:FF:000006">
    <property type="entry name" value="Sensor histidine kinase WalK"/>
    <property type="match status" value="1"/>
</dbReference>
<dbReference type="AlphaFoldDB" id="A0A2A5B6D6"/>
<dbReference type="InterPro" id="IPR004358">
    <property type="entry name" value="Sig_transdc_His_kin-like_C"/>
</dbReference>
<dbReference type="EMBL" id="NVVJ01000010">
    <property type="protein sequence ID" value="PCJ26606.1"/>
    <property type="molecule type" value="Genomic_DNA"/>
</dbReference>
<evidence type="ECO:0000313" key="18">
    <source>
        <dbReference type="EMBL" id="PCJ26606.1"/>
    </source>
</evidence>
<keyword evidence="4" id="KW-1003">Cell membrane</keyword>
<dbReference type="InterPro" id="IPR005467">
    <property type="entry name" value="His_kinase_dom"/>
</dbReference>
<dbReference type="CDD" id="cd00082">
    <property type="entry name" value="HisKA"/>
    <property type="match status" value="1"/>
</dbReference>
<evidence type="ECO:0000313" key="19">
    <source>
        <dbReference type="Proteomes" id="UP000218327"/>
    </source>
</evidence>
<evidence type="ECO:0000256" key="5">
    <source>
        <dbReference type="ARBA" id="ARBA00022553"/>
    </source>
</evidence>
<evidence type="ECO:0000256" key="7">
    <source>
        <dbReference type="ARBA" id="ARBA00022692"/>
    </source>
</evidence>
<evidence type="ECO:0000259" key="17">
    <source>
        <dbReference type="PROSITE" id="PS50885"/>
    </source>
</evidence>
<feature type="domain" description="Histidine kinase" evidence="16">
    <location>
        <begin position="308"/>
        <end position="524"/>
    </location>
</feature>
<dbReference type="Pfam" id="PF00512">
    <property type="entry name" value="HisKA"/>
    <property type="match status" value="1"/>
</dbReference>
<evidence type="ECO:0000256" key="3">
    <source>
        <dbReference type="ARBA" id="ARBA00012438"/>
    </source>
</evidence>
<evidence type="ECO:0000256" key="9">
    <source>
        <dbReference type="ARBA" id="ARBA00022777"/>
    </source>
</evidence>
<dbReference type="EC" id="2.7.13.3" evidence="3"/>
<evidence type="ECO:0000256" key="1">
    <source>
        <dbReference type="ARBA" id="ARBA00000085"/>
    </source>
</evidence>
<keyword evidence="12" id="KW-0902">Two-component regulatory system</keyword>
<protein>
    <recommendedName>
        <fullName evidence="3">histidine kinase</fullName>
        <ecNumber evidence="3">2.7.13.3</ecNumber>
    </recommendedName>
</protein>
<dbReference type="InterPro" id="IPR050398">
    <property type="entry name" value="HssS/ArlS-like"/>
</dbReference>
<evidence type="ECO:0000256" key="13">
    <source>
        <dbReference type="ARBA" id="ARBA00023136"/>
    </source>
</evidence>
<evidence type="ECO:0000256" key="4">
    <source>
        <dbReference type="ARBA" id="ARBA00022475"/>
    </source>
</evidence>
<dbReference type="InterPro" id="IPR003661">
    <property type="entry name" value="HisK_dim/P_dom"/>
</dbReference>
<dbReference type="PANTHER" id="PTHR45528">
    <property type="entry name" value="SENSOR HISTIDINE KINASE CPXA"/>
    <property type="match status" value="1"/>
</dbReference>
<dbReference type="CDD" id="cd06225">
    <property type="entry name" value="HAMP"/>
    <property type="match status" value="1"/>
</dbReference>
<evidence type="ECO:0000256" key="8">
    <source>
        <dbReference type="ARBA" id="ARBA00022741"/>
    </source>
</evidence>
<feature type="transmembrane region" description="Helical" evidence="15">
    <location>
        <begin position="7"/>
        <end position="28"/>
    </location>
</feature>
<feature type="domain" description="HAMP" evidence="17">
    <location>
        <begin position="248"/>
        <end position="300"/>
    </location>
</feature>
<gene>
    <name evidence="18" type="ORF">COA96_04610</name>
</gene>
<accession>A0A2A5B6D6</accession>
<dbReference type="InterPro" id="IPR003660">
    <property type="entry name" value="HAMP_dom"/>
</dbReference>
<keyword evidence="7 15" id="KW-0812">Transmembrane</keyword>
<name>A0A2A5B6D6_9GAMM</name>
<evidence type="ECO:0000256" key="14">
    <source>
        <dbReference type="SAM" id="MobiDB-lite"/>
    </source>
</evidence>
<dbReference type="SMART" id="SM00304">
    <property type="entry name" value="HAMP"/>
    <property type="match status" value="1"/>
</dbReference>
<keyword evidence="5" id="KW-0597">Phosphoprotein</keyword>
<dbReference type="InterPro" id="IPR003594">
    <property type="entry name" value="HATPase_dom"/>
</dbReference>
<comment type="subcellular location">
    <subcellularLocation>
        <location evidence="2">Cell membrane</location>
        <topology evidence="2">Multi-pass membrane protein</topology>
    </subcellularLocation>
</comment>
<dbReference type="PROSITE" id="PS50885">
    <property type="entry name" value="HAMP"/>
    <property type="match status" value="1"/>
</dbReference>
<dbReference type="PRINTS" id="PR00344">
    <property type="entry name" value="BCTRLSENSOR"/>
</dbReference>
<keyword evidence="8" id="KW-0547">Nucleotide-binding</keyword>
<keyword evidence="6" id="KW-0808">Transferase</keyword>
<feature type="compositionally biased region" description="Pro residues" evidence="14">
    <location>
        <begin position="94"/>
        <end position="104"/>
    </location>
</feature>
<evidence type="ECO:0000256" key="12">
    <source>
        <dbReference type="ARBA" id="ARBA00023012"/>
    </source>
</evidence>
<sequence length="524" mass="59015">MTIRSKLYLTLFATVILVTSVLLLFLQYSVDTFDSYVQEIDAGMMTQFAELIEEEYEANGGEDWSFIASDLSDWLHRNQIFQRRRPFPNFDPRNTPPNFNPNTPPIRRGESFPQRGRNARPPFPPPGFADNQDFQPPESIESRLVLRDSLGQYIVGSTEDTEPLQKVNLVIDDDIIGWIELLPSGNSNRFPAIFSSPFTATPFPQGASTYNNDFVSRTRFMTVQARIFVILVFISIAVILLLGLPLARHFTRRVDTIYNAANKLSQGDFSIRITSQGKDELAKLADKFNYLADVLQKNKESQQQWVSNISHELRTPLGILKGEMEAIQDGLREADETQIDMLYNEVIQLSMLVDDLFELSMSDLGGLGYKKQNVGLLQIIEDSIERFRDQLENKNLKLTKSFGNSSDVQIFSDPQRLLQLLSNLLQNSINYTEKGGSINIQLDSTVDIVHIRIKDSSPGVSDDQLDHLFDRFFRVEQSRNRTTGGAGLGLSICKSITEAHQGTIMASHSSLGGVTISLTFPLAK</sequence>
<dbReference type="PROSITE" id="PS50109">
    <property type="entry name" value="HIS_KIN"/>
    <property type="match status" value="1"/>
</dbReference>
<dbReference type="Gene3D" id="3.30.565.10">
    <property type="entry name" value="Histidine kinase-like ATPase, C-terminal domain"/>
    <property type="match status" value="1"/>
</dbReference>
<evidence type="ECO:0000256" key="6">
    <source>
        <dbReference type="ARBA" id="ARBA00022679"/>
    </source>
</evidence>
<dbReference type="Proteomes" id="UP000218327">
    <property type="component" value="Unassembled WGS sequence"/>
</dbReference>
<keyword evidence="10" id="KW-0067">ATP-binding</keyword>
<dbReference type="PANTHER" id="PTHR45528:SF1">
    <property type="entry name" value="SENSOR HISTIDINE KINASE CPXA"/>
    <property type="match status" value="1"/>
</dbReference>
<dbReference type="Pfam" id="PF00672">
    <property type="entry name" value="HAMP"/>
    <property type="match status" value="1"/>
</dbReference>
<dbReference type="Gene3D" id="1.10.287.130">
    <property type="match status" value="1"/>
</dbReference>
<dbReference type="SMART" id="SM00388">
    <property type="entry name" value="HisKA"/>
    <property type="match status" value="1"/>
</dbReference>
<evidence type="ECO:0000256" key="11">
    <source>
        <dbReference type="ARBA" id="ARBA00022989"/>
    </source>
</evidence>
<dbReference type="SUPFAM" id="SSF158472">
    <property type="entry name" value="HAMP domain-like"/>
    <property type="match status" value="1"/>
</dbReference>
<dbReference type="SUPFAM" id="SSF55874">
    <property type="entry name" value="ATPase domain of HSP90 chaperone/DNA topoisomerase II/histidine kinase"/>
    <property type="match status" value="1"/>
</dbReference>
<dbReference type="GO" id="GO:0005886">
    <property type="term" value="C:plasma membrane"/>
    <property type="evidence" value="ECO:0007669"/>
    <property type="project" value="UniProtKB-SubCell"/>
</dbReference>
<comment type="caution">
    <text evidence="18">The sequence shown here is derived from an EMBL/GenBank/DDBJ whole genome shotgun (WGS) entry which is preliminary data.</text>
</comment>
<keyword evidence="13 15" id="KW-0472">Membrane</keyword>
<evidence type="ECO:0000259" key="16">
    <source>
        <dbReference type="PROSITE" id="PS50109"/>
    </source>
</evidence>
<dbReference type="Gene3D" id="6.10.340.10">
    <property type="match status" value="1"/>
</dbReference>
<comment type="catalytic activity">
    <reaction evidence="1">
        <text>ATP + protein L-histidine = ADP + protein N-phospho-L-histidine.</text>
        <dbReference type="EC" id="2.7.13.3"/>
    </reaction>
</comment>
<organism evidence="18 19">
    <name type="scientific">SAR86 cluster bacterium</name>
    <dbReference type="NCBI Taxonomy" id="2030880"/>
    <lineage>
        <taxon>Bacteria</taxon>
        <taxon>Pseudomonadati</taxon>
        <taxon>Pseudomonadota</taxon>
        <taxon>Gammaproteobacteria</taxon>
        <taxon>SAR86 cluster</taxon>
    </lineage>
</organism>
<dbReference type="SMART" id="SM00387">
    <property type="entry name" value="HATPase_c"/>
    <property type="match status" value="1"/>
</dbReference>
<dbReference type="GO" id="GO:0000155">
    <property type="term" value="F:phosphorelay sensor kinase activity"/>
    <property type="evidence" value="ECO:0007669"/>
    <property type="project" value="InterPro"/>
</dbReference>